<dbReference type="Pfam" id="PF10469">
    <property type="entry name" value="AKAP7_NLS"/>
    <property type="match status" value="1"/>
</dbReference>
<protein>
    <recommendedName>
        <fullName evidence="3">A-kinase anchor protein 7-like phosphoesterase domain-containing protein</fullName>
    </recommendedName>
</protein>
<accession>A0ABR1WV39</accession>
<dbReference type="InterPro" id="IPR019510">
    <property type="entry name" value="AKAP7-like_phosphoesterase"/>
</dbReference>
<dbReference type="PANTHER" id="PTHR13360:SF1">
    <property type="entry name" value="ACTIVATING SIGNAL COINTEGRATOR 1 COMPLEX SUBUNIT 1"/>
    <property type="match status" value="1"/>
</dbReference>
<dbReference type="InterPro" id="IPR009210">
    <property type="entry name" value="ASCC1"/>
</dbReference>
<dbReference type="EMBL" id="JAQQWL010000002">
    <property type="protein sequence ID" value="KAK8087015.1"/>
    <property type="molecule type" value="Genomic_DNA"/>
</dbReference>
<feature type="domain" description="A-kinase anchor protein 7-like phosphoesterase" evidence="3">
    <location>
        <begin position="7"/>
        <end position="261"/>
    </location>
</feature>
<dbReference type="Proteomes" id="UP001480595">
    <property type="component" value="Unassembled WGS sequence"/>
</dbReference>
<evidence type="ECO:0000259" key="3">
    <source>
        <dbReference type="Pfam" id="PF10469"/>
    </source>
</evidence>
<reference evidence="4 5" key="1">
    <citation type="submission" date="2023-01" db="EMBL/GenBank/DDBJ databases">
        <title>Analysis of 21 Apiospora genomes using comparative genomics revels a genus with tremendous synthesis potential of carbohydrate active enzymes and secondary metabolites.</title>
        <authorList>
            <person name="Sorensen T."/>
        </authorList>
    </citation>
    <scope>NUCLEOTIDE SEQUENCE [LARGE SCALE GENOMIC DNA]</scope>
    <source>
        <strain evidence="4 5">CBS 135458</strain>
    </source>
</reference>
<feature type="signal peptide" evidence="2">
    <location>
        <begin position="1"/>
        <end position="27"/>
    </location>
</feature>
<evidence type="ECO:0000313" key="5">
    <source>
        <dbReference type="Proteomes" id="UP001480595"/>
    </source>
</evidence>
<feature type="chain" id="PRO_5046341772" description="A-kinase anchor protein 7-like phosphoesterase domain-containing protein" evidence="2">
    <location>
        <begin position="28"/>
        <end position="265"/>
    </location>
</feature>
<proteinExistence type="predicted"/>
<keyword evidence="2" id="KW-0732">Signal</keyword>
<dbReference type="Gene3D" id="3.90.1140.10">
    <property type="entry name" value="Cyclic phosphodiesterase"/>
    <property type="match status" value="1"/>
</dbReference>
<organism evidence="4 5">
    <name type="scientific">Apiospora phragmitis</name>
    <dbReference type="NCBI Taxonomy" id="2905665"/>
    <lineage>
        <taxon>Eukaryota</taxon>
        <taxon>Fungi</taxon>
        <taxon>Dikarya</taxon>
        <taxon>Ascomycota</taxon>
        <taxon>Pezizomycotina</taxon>
        <taxon>Sordariomycetes</taxon>
        <taxon>Xylariomycetidae</taxon>
        <taxon>Amphisphaeriales</taxon>
        <taxon>Apiosporaceae</taxon>
        <taxon>Apiospora</taxon>
    </lineage>
</organism>
<evidence type="ECO:0000256" key="1">
    <source>
        <dbReference type="SAM" id="MobiDB-lite"/>
    </source>
</evidence>
<comment type="caution">
    <text evidence="4">The sequence shown here is derived from an EMBL/GenBank/DDBJ whole genome shotgun (WGS) entry which is preliminary data.</text>
</comment>
<dbReference type="RefSeq" id="XP_066721539.1">
    <property type="nucleotide sequence ID" value="XM_066853398.1"/>
</dbReference>
<sequence>MPPRSPPTHFLCIPLVTSLSRPQLVSALASFSSDVTSPQSFGVPAEAVRPVGTLHLTLGVMSFPKNEGLDRATELLKTLAPRQILGSIIGPQEQAQALGSKDKHEGEDKDKNKDQDPPDPLQPQLSVTLSGLHSMQSPPSRAAVLYSAPVDPDGTLQKFCESIKQTFQQTGIMAEADRPLLLHATILNTIYVKGEKGGGGGGRHGKRRDRVTVDARDILDRYDEFVWMKDVPVEKVAICRMGAKKQEDGDAAYEVEAEIDMDNGQ</sequence>
<dbReference type="GeneID" id="92086461"/>
<feature type="compositionally biased region" description="Basic and acidic residues" evidence="1">
    <location>
        <begin position="100"/>
        <end position="116"/>
    </location>
</feature>
<evidence type="ECO:0000256" key="2">
    <source>
        <dbReference type="SAM" id="SignalP"/>
    </source>
</evidence>
<feature type="region of interest" description="Disordered" evidence="1">
    <location>
        <begin position="90"/>
        <end position="125"/>
    </location>
</feature>
<name>A0ABR1WV39_9PEZI</name>
<keyword evidence="5" id="KW-1185">Reference proteome</keyword>
<gene>
    <name evidence="4" type="ORF">PG994_001989</name>
</gene>
<evidence type="ECO:0000313" key="4">
    <source>
        <dbReference type="EMBL" id="KAK8087015.1"/>
    </source>
</evidence>
<dbReference type="PANTHER" id="PTHR13360">
    <property type="entry name" value="ACTIVATING SIGNAL COINTEGRATOR 1 COMPLEX SUBUNIT 1"/>
    <property type="match status" value="1"/>
</dbReference>